<name>A0A2P4UNS7_9ACTN</name>
<organism evidence="2 3">
    <name type="scientific">Actinomadura rubteroloni</name>
    <dbReference type="NCBI Taxonomy" id="1926885"/>
    <lineage>
        <taxon>Bacteria</taxon>
        <taxon>Bacillati</taxon>
        <taxon>Actinomycetota</taxon>
        <taxon>Actinomycetes</taxon>
        <taxon>Streptosporangiales</taxon>
        <taxon>Thermomonosporaceae</taxon>
        <taxon>Actinomadura</taxon>
    </lineage>
</organism>
<protein>
    <recommendedName>
        <fullName evidence="4">Diguanylate cyclase</fullName>
    </recommendedName>
</protein>
<dbReference type="AlphaFoldDB" id="A0A2P4UNS7"/>
<reference evidence="2 3" key="1">
    <citation type="journal article" date="2017" name="Chemistry">
        <title>Isolation, Biosynthesis and Chemical Modifications of Rubterolones A-F: Rare Tropolone Alkaloids from Actinomadura sp. 5-2.</title>
        <authorList>
            <person name="Guo H."/>
            <person name="Benndorf R."/>
            <person name="Leichnitz D."/>
            <person name="Klassen J.L."/>
            <person name="Vollmers J."/>
            <person name="Gorls H."/>
            <person name="Steinacker M."/>
            <person name="Weigel C."/>
            <person name="Dahse H.M."/>
            <person name="Kaster A.K."/>
            <person name="de Beer Z.W."/>
            <person name="Poulsen M."/>
            <person name="Beemelmanns C."/>
        </authorList>
    </citation>
    <scope>NUCLEOTIDE SEQUENCE [LARGE SCALE GENOMIC DNA]</scope>
    <source>
        <strain evidence="2 3">5-2</strain>
    </source>
</reference>
<comment type="caution">
    <text evidence="2">The sequence shown here is derived from an EMBL/GenBank/DDBJ whole genome shotgun (WGS) entry which is preliminary data.</text>
</comment>
<evidence type="ECO:0000313" key="2">
    <source>
        <dbReference type="EMBL" id="POM26695.1"/>
    </source>
</evidence>
<dbReference type="EMBL" id="MTBP01000001">
    <property type="protein sequence ID" value="POM26695.1"/>
    <property type="molecule type" value="Genomic_DNA"/>
</dbReference>
<keyword evidence="3" id="KW-1185">Reference proteome</keyword>
<evidence type="ECO:0000256" key="1">
    <source>
        <dbReference type="SAM" id="MobiDB-lite"/>
    </source>
</evidence>
<evidence type="ECO:0008006" key="4">
    <source>
        <dbReference type="Google" id="ProtNLM"/>
    </source>
</evidence>
<gene>
    <name evidence="2" type="ORF">BTM25_10990</name>
</gene>
<accession>A0A2P4UNS7</accession>
<proteinExistence type="predicted"/>
<dbReference type="Proteomes" id="UP000242367">
    <property type="component" value="Unassembled WGS sequence"/>
</dbReference>
<dbReference type="RefSeq" id="WP_205647970.1">
    <property type="nucleotide sequence ID" value="NZ_MTBP01000001.1"/>
</dbReference>
<feature type="region of interest" description="Disordered" evidence="1">
    <location>
        <begin position="212"/>
        <end position="234"/>
    </location>
</feature>
<sequence>MKLPSPAKTALRNVTSAPLPAYARRTLGVDTATRRWLIGGVMPLWLGAGLVDWWCHRRTHIEDNSGAHESAIHALMMAEAGVPVVLGLFCEVNAGVLAVSGGALGVHAATAAWDVSYAEERRRVTPFEQHCHSLLEVVPLMATGFLAVLHWDQARALLGRDVTGADLRLRPKRPDPLSWRSRALLLGAMGVFGGLPYAEEMVRCLRARRTLRRRPPAPEPPTRTLTVPDDQAIR</sequence>
<evidence type="ECO:0000313" key="3">
    <source>
        <dbReference type="Proteomes" id="UP000242367"/>
    </source>
</evidence>